<feature type="domain" description="HFX-2341-like N-terminal" evidence="1">
    <location>
        <begin position="6"/>
        <end position="131"/>
    </location>
</feature>
<accession>D8JBN0</accession>
<evidence type="ECO:0000259" key="2">
    <source>
        <dbReference type="Pfam" id="PF22665"/>
    </source>
</evidence>
<evidence type="ECO:0000259" key="1">
    <source>
        <dbReference type="Pfam" id="PF19810"/>
    </source>
</evidence>
<evidence type="ECO:0000313" key="3">
    <source>
        <dbReference type="EMBL" id="ADJ16683.1"/>
    </source>
</evidence>
<proteinExistence type="predicted"/>
<dbReference type="KEGG" id="hje:HacjB3_16666"/>
<reference evidence="3 4" key="1">
    <citation type="journal article" date="2010" name="J. Bacteriol.">
        <title>Complete genome sequence of Halalkalicoccus jeotgali B3(T), an extremely halophilic archaeon.</title>
        <authorList>
            <person name="Roh S.W."/>
            <person name="Nam Y.D."/>
            <person name="Nam S.H."/>
            <person name="Choi S.H."/>
            <person name="Park H.S."/>
            <person name="Bae J.W."/>
        </authorList>
    </citation>
    <scope>NUCLEOTIDE SEQUENCE [LARGE SCALE GENOMIC DNA]</scope>
    <source>
        <strain evidence="4">DSM 18796 / CECT 7217 / JCM 14584 / KCTC 4019 / B3</strain>
        <plasmid evidence="4">1</plasmid>
    </source>
</reference>
<name>D8JBN0_HALJB</name>
<dbReference type="RefSeq" id="WP_013199592.1">
    <property type="nucleotide sequence ID" value="NC_014298.1"/>
</dbReference>
<dbReference type="OrthoDB" id="142096at2157"/>
<dbReference type="GeneID" id="9421129"/>
<geneLocation type="plasmid" evidence="3 4">
    <name>1</name>
</geneLocation>
<dbReference type="Pfam" id="PF19810">
    <property type="entry name" value="HFX_2341_N"/>
    <property type="match status" value="1"/>
</dbReference>
<sequence>MDVKQRLHLMPLGYEYDRIVKAADQQQADFVILLDYRETDIAKQDDDIVTPEYHHDIREDLKSMGIEVATVPCNLFDLYDSLGTIAEIATAFEDHNVHVNLASGSKVTAIGGMIACMATGARPYYVSAEDYAGGTKEPVAENVDEIYELPKYPIQPPEPQQISILEYVVEKGPVAKKRLIEHGENTELPFIAYYDASGVKDKVRGKYRRLQSQIIKPLLDHEYITIEERGRHQFVEATESGKNTAEAFHYLVNGDIDELGLDPSELPFLPTEDRNSQRD</sequence>
<dbReference type="AlphaFoldDB" id="D8JBN0"/>
<evidence type="ECO:0000313" key="4">
    <source>
        <dbReference type="Proteomes" id="UP000000390"/>
    </source>
</evidence>
<protein>
    <submittedName>
        <fullName evidence="3">Uncharacterized protein</fullName>
    </submittedName>
</protein>
<gene>
    <name evidence="3" type="ordered locus">HacjB3_16666</name>
</gene>
<dbReference type="Pfam" id="PF22665">
    <property type="entry name" value="WHD_DUF6293"/>
    <property type="match status" value="1"/>
</dbReference>
<organism evidence="3 4">
    <name type="scientific">Halalkalicoccus jeotgali (strain DSM 18796 / CECT 7217 / JCM 14584 / KCTC 4019 / B3)</name>
    <dbReference type="NCBI Taxonomy" id="795797"/>
    <lineage>
        <taxon>Archaea</taxon>
        <taxon>Methanobacteriati</taxon>
        <taxon>Methanobacteriota</taxon>
        <taxon>Stenosarchaea group</taxon>
        <taxon>Halobacteria</taxon>
        <taxon>Halobacteriales</taxon>
        <taxon>Halococcaceae</taxon>
        <taxon>Halalkalicoccus</taxon>
    </lineage>
</organism>
<feature type="domain" description="DUF6293" evidence="2">
    <location>
        <begin position="148"/>
        <end position="248"/>
    </location>
</feature>
<dbReference type="eggNOG" id="arCOG01449">
    <property type="taxonomic scope" value="Archaea"/>
</dbReference>
<dbReference type="Proteomes" id="UP000000390">
    <property type="component" value="Plasmid 1"/>
</dbReference>
<dbReference type="HOGENOM" id="CLU_087820_0_0_2"/>
<keyword evidence="3" id="KW-0614">Plasmid</keyword>
<dbReference type="InterPro" id="IPR054162">
    <property type="entry name" value="DUF6293_C"/>
</dbReference>
<dbReference type="InterPro" id="IPR046260">
    <property type="entry name" value="HFX_2341-like_N"/>
</dbReference>
<dbReference type="EMBL" id="CP002063">
    <property type="protein sequence ID" value="ADJ16683.1"/>
    <property type="molecule type" value="Genomic_DNA"/>
</dbReference>